<feature type="domain" description="RecA family profile 1" evidence="11">
    <location>
        <begin position="80"/>
        <end position="251"/>
    </location>
</feature>
<dbReference type="InterPro" id="IPR013632">
    <property type="entry name" value="Rad51_C"/>
</dbReference>
<dbReference type="InterPro" id="IPR016467">
    <property type="entry name" value="DNA_recomb/repair_RecA-like"/>
</dbReference>
<evidence type="ECO:0000256" key="7">
    <source>
        <dbReference type="ARBA" id="ARBA00023172"/>
    </source>
</evidence>
<dbReference type="Proteomes" id="UP000183815">
    <property type="component" value="Unassembled WGS sequence"/>
</dbReference>
<evidence type="ECO:0000259" key="12">
    <source>
        <dbReference type="PROSITE" id="PS50163"/>
    </source>
</evidence>
<evidence type="ECO:0000256" key="2">
    <source>
        <dbReference type="ARBA" id="ARBA00018144"/>
    </source>
</evidence>
<dbReference type="InterPro" id="IPR003593">
    <property type="entry name" value="AAA+_ATPase"/>
</dbReference>
<keyword evidence="3" id="KW-0547">Nucleotide-binding</keyword>
<dbReference type="InterPro" id="IPR020587">
    <property type="entry name" value="RecA_monomer-monomer_interface"/>
</dbReference>
<comment type="similarity">
    <text evidence="1 10">Belongs to the eukaryotic RecA-like protein family.</text>
</comment>
<evidence type="ECO:0000313" key="14">
    <source>
        <dbReference type="Proteomes" id="UP000183815"/>
    </source>
</evidence>
<name>A0A1J5TC92_9ARCH</name>
<dbReference type="SUPFAM" id="SSF47794">
    <property type="entry name" value="Rad51 N-terminal domain-like"/>
    <property type="match status" value="1"/>
</dbReference>
<evidence type="ECO:0000256" key="4">
    <source>
        <dbReference type="ARBA" id="ARBA00022763"/>
    </source>
</evidence>
<dbReference type="PANTHER" id="PTHR22942:SF30">
    <property type="entry name" value="MEIOTIC RECOMBINATION PROTEIN DMC1_LIM15 HOMOLOG"/>
    <property type="match status" value="1"/>
</dbReference>
<keyword evidence="7 10" id="KW-0233">DNA recombination</keyword>
<dbReference type="PROSITE" id="PS50162">
    <property type="entry name" value="RECA_2"/>
    <property type="match status" value="1"/>
</dbReference>
<protein>
    <recommendedName>
        <fullName evidence="2 9">DNA repair and recombination protein RadA</fullName>
    </recommendedName>
</protein>
<comment type="caution">
    <text evidence="13">The sequence shown here is derived from an EMBL/GenBank/DDBJ whole genome shotgun (WGS) entry which is preliminary data.</text>
</comment>
<dbReference type="PANTHER" id="PTHR22942">
    <property type="entry name" value="RECA/RAD51/RADA DNA STRAND-PAIRING FAMILY MEMBER"/>
    <property type="match status" value="1"/>
</dbReference>
<dbReference type="Pfam" id="PF08423">
    <property type="entry name" value="Rad51"/>
    <property type="match status" value="1"/>
</dbReference>
<dbReference type="GO" id="GO:0005524">
    <property type="term" value="F:ATP binding"/>
    <property type="evidence" value="ECO:0007669"/>
    <property type="project" value="UniProtKB-KW"/>
</dbReference>
<dbReference type="NCBIfam" id="TIGR02236">
    <property type="entry name" value="recomb_radA"/>
    <property type="match status" value="1"/>
</dbReference>
<keyword evidence="5" id="KW-0067">ATP-binding</keyword>
<comment type="function">
    <text evidence="8 10">Involved in DNA repair and in homologous recombination. Binds and assemble on single-stranded DNA to form a nucleoprotein filament. Hydrolyzes ATP in a ssDNA-dependent manner and promotes DNA strand exchange between homologous DNA molecules.</text>
</comment>
<dbReference type="AlphaFoldDB" id="A0A1J5TC92"/>
<dbReference type="PIRSF" id="PIRSF005856">
    <property type="entry name" value="Rad51"/>
    <property type="match status" value="1"/>
</dbReference>
<keyword evidence="4 10" id="KW-0227">DNA damage</keyword>
<accession>A0A1J5TC92</accession>
<keyword evidence="6 10" id="KW-0238">DNA-binding</keyword>
<evidence type="ECO:0000256" key="1">
    <source>
        <dbReference type="ARBA" id="ARBA00008050"/>
    </source>
</evidence>
<dbReference type="InterPro" id="IPR011938">
    <property type="entry name" value="DNA_recomb/repair_RadA"/>
</dbReference>
<evidence type="ECO:0000259" key="11">
    <source>
        <dbReference type="PROSITE" id="PS50162"/>
    </source>
</evidence>
<dbReference type="EMBL" id="MIYU01000007">
    <property type="protein sequence ID" value="OIR18535.1"/>
    <property type="molecule type" value="Genomic_DNA"/>
</dbReference>
<dbReference type="InterPro" id="IPR027417">
    <property type="entry name" value="P-loop_NTPase"/>
</dbReference>
<dbReference type="Gene3D" id="1.10.150.20">
    <property type="entry name" value="5' to 3' exonuclease, C-terminal subdomain"/>
    <property type="match status" value="1"/>
</dbReference>
<gene>
    <name evidence="13" type="ORF">BEU04_04520</name>
</gene>
<dbReference type="GO" id="GO:0003684">
    <property type="term" value="F:damaged DNA binding"/>
    <property type="evidence" value="ECO:0007669"/>
    <property type="project" value="InterPro"/>
</dbReference>
<dbReference type="Gene3D" id="3.40.50.300">
    <property type="entry name" value="P-loop containing nucleotide triphosphate hydrolases"/>
    <property type="match status" value="1"/>
</dbReference>
<organism evidence="13 14">
    <name type="scientific">Marine Group III euryarchaeote CG-Bathy1</name>
    <dbReference type="NCBI Taxonomy" id="1889001"/>
    <lineage>
        <taxon>Archaea</taxon>
        <taxon>Methanobacteriati</taxon>
        <taxon>Thermoplasmatota</taxon>
        <taxon>Thermoplasmata</taxon>
        <taxon>Candidatus Thermoprofundales</taxon>
    </lineage>
</organism>
<evidence type="ECO:0000256" key="6">
    <source>
        <dbReference type="ARBA" id="ARBA00023125"/>
    </source>
</evidence>
<evidence type="ECO:0000256" key="3">
    <source>
        <dbReference type="ARBA" id="ARBA00022741"/>
    </source>
</evidence>
<dbReference type="Pfam" id="PF14520">
    <property type="entry name" value="HHH_5"/>
    <property type="match status" value="1"/>
</dbReference>
<evidence type="ECO:0000256" key="5">
    <source>
        <dbReference type="ARBA" id="ARBA00022840"/>
    </source>
</evidence>
<dbReference type="FunFam" id="3.40.50.300:FF:002052">
    <property type="entry name" value="DNA repair protein RAD51 homolog"/>
    <property type="match status" value="1"/>
</dbReference>
<dbReference type="SMART" id="SM00382">
    <property type="entry name" value="AAA"/>
    <property type="match status" value="1"/>
</dbReference>
<dbReference type="InterPro" id="IPR020588">
    <property type="entry name" value="RecA_ATP-bd"/>
</dbReference>
<dbReference type="InterPro" id="IPR010995">
    <property type="entry name" value="DNA_repair_Rad51/TF_NusA_a-hlx"/>
</dbReference>
<dbReference type="GO" id="GO:0006281">
    <property type="term" value="P:DNA repair"/>
    <property type="evidence" value="ECO:0007669"/>
    <property type="project" value="InterPro"/>
</dbReference>
<dbReference type="GO" id="GO:0140664">
    <property type="term" value="F:ATP-dependent DNA damage sensor activity"/>
    <property type="evidence" value="ECO:0007669"/>
    <property type="project" value="InterPro"/>
</dbReference>
<evidence type="ECO:0000313" key="13">
    <source>
        <dbReference type="EMBL" id="OIR18535.1"/>
    </source>
</evidence>
<sequence length="315" mass="34195">MTSDVIELEDLPGVGPAAAEKLREGRFLSIEAIATESPAKISDATGIGIGSCTKIVAEARKIAEIGEFITGDELEKRRGEVEKLTTGSNGLNELLGGGIETQSITEFYGEFGSGKTQIIHQLLVTVQLPIEEGGLNGHGVLIDTENTFRPERIKSMAEGYGLDPVEVLSKIHVGRAYNSDQQMLMVDKALELAEKYPVKLLGIDSLTSAFRAEFLGRGTLAERQQKIRSHMRDLDKFMEGTNAATVVTNQVHSNPQAMFGDPTKPVGGHIVGHTSKFRIYLRKGKAGTRVCRLKDSPHLPESEAVISVLEEGIRD</sequence>
<dbReference type="PROSITE" id="PS50163">
    <property type="entry name" value="RECA_3"/>
    <property type="match status" value="1"/>
</dbReference>
<proteinExistence type="inferred from homology"/>
<evidence type="ECO:0000256" key="9">
    <source>
        <dbReference type="NCBIfam" id="TIGR02236"/>
    </source>
</evidence>
<reference evidence="13 14" key="1">
    <citation type="submission" date="2016-08" db="EMBL/GenBank/DDBJ databases">
        <title>New Insights into Marine Group III Euryarchaeota, from dark to light.</title>
        <authorList>
            <person name="Haro-Moreno J.M."/>
            <person name="Rodriguez-Valera F."/>
            <person name="Lopez-Garcia P."/>
            <person name="Moreira D."/>
            <person name="Martin-Cuadrado A.B."/>
        </authorList>
    </citation>
    <scope>NUCLEOTIDE SEQUENCE [LARGE SCALE GENOMIC DNA]</scope>
    <source>
        <strain evidence="13">CG-Bathy1</strain>
    </source>
</reference>
<evidence type="ECO:0000256" key="10">
    <source>
        <dbReference type="PIRNR" id="PIRNR005856"/>
    </source>
</evidence>
<evidence type="ECO:0000256" key="8">
    <source>
        <dbReference type="ARBA" id="ARBA00025684"/>
    </source>
</evidence>
<dbReference type="GO" id="GO:0006310">
    <property type="term" value="P:DNA recombination"/>
    <property type="evidence" value="ECO:0007669"/>
    <property type="project" value="UniProtKB-KW"/>
</dbReference>
<dbReference type="NCBIfam" id="NF003301">
    <property type="entry name" value="PRK04301.1"/>
    <property type="match status" value="1"/>
</dbReference>
<feature type="domain" description="RecA family profile 2" evidence="12">
    <location>
        <begin position="256"/>
        <end position="315"/>
    </location>
</feature>
<dbReference type="SUPFAM" id="SSF52540">
    <property type="entry name" value="P-loop containing nucleoside triphosphate hydrolases"/>
    <property type="match status" value="1"/>
</dbReference>